<reference evidence="3 4" key="2">
    <citation type="submission" date="2020-05" db="EMBL/GenBank/DDBJ databases">
        <authorList>
            <person name="Khan S.A."/>
            <person name="Jeon C.O."/>
            <person name="Chun B.H."/>
        </authorList>
    </citation>
    <scope>NUCLEOTIDE SEQUENCE [LARGE SCALE GENOMIC DNA]</scope>
    <source>
        <strain evidence="3 4">H242</strain>
    </source>
</reference>
<evidence type="ECO:0000259" key="2">
    <source>
        <dbReference type="Pfam" id="PF17803"/>
    </source>
</evidence>
<keyword evidence="4" id="KW-1185">Reference proteome</keyword>
<feature type="region of interest" description="Disordered" evidence="1">
    <location>
        <begin position="727"/>
        <end position="852"/>
    </location>
</feature>
<feature type="region of interest" description="Disordered" evidence="1">
    <location>
        <begin position="881"/>
        <end position="901"/>
    </location>
</feature>
<dbReference type="Proteomes" id="UP000500826">
    <property type="component" value="Chromosome"/>
</dbReference>
<evidence type="ECO:0000313" key="4">
    <source>
        <dbReference type="Proteomes" id="UP000500826"/>
    </source>
</evidence>
<feature type="domain" description="RapA2 cadherin-like" evidence="2">
    <location>
        <begin position="28"/>
        <end position="90"/>
    </location>
</feature>
<feature type="domain" description="RapA2 cadherin-like" evidence="2">
    <location>
        <begin position="691"/>
        <end position="731"/>
    </location>
</feature>
<reference evidence="3 4" key="1">
    <citation type="submission" date="2020-05" db="EMBL/GenBank/DDBJ databases">
        <title>Ramlibacter rhizophilus sp. nov., isolated from rhizosphere soil of national flower Mugunghwa from South Korea.</title>
        <authorList>
            <person name="Zheng-Fei Y."/>
            <person name="Huan T."/>
        </authorList>
    </citation>
    <scope>NUCLEOTIDE SEQUENCE [LARGE SCALE GENOMIC DNA]</scope>
    <source>
        <strain evidence="3 4">H242</strain>
    </source>
</reference>
<feature type="compositionally biased region" description="Basic residues" evidence="1">
    <location>
        <begin position="798"/>
        <end position="826"/>
    </location>
</feature>
<evidence type="ECO:0000256" key="1">
    <source>
        <dbReference type="SAM" id="MobiDB-lite"/>
    </source>
</evidence>
<feature type="compositionally biased region" description="Low complexity" evidence="1">
    <location>
        <begin position="781"/>
        <end position="797"/>
    </location>
</feature>
<feature type="domain" description="RapA2 cadherin-like" evidence="2">
    <location>
        <begin position="249"/>
        <end position="312"/>
    </location>
</feature>
<dbReference type="InterPro" id="IPR040853">
    <property type="entry name" value="RapA2_cadherin-like"/>
</dbReference>
<protein>
    <submittedName>
        <fullName evidence="3">Tandem-95 repeat protein</fullName>
    </submittedName>
</protein>
<organism evidence="3 4">
    <name type="scientific">Ramlibacter terrae</name>
    <dbReference type="NCBI Taxonomy" id="2732511"/>
    <lineage>
        <taxon>Bacteria</taxon>
        <taxon>Pseudomonadati</taxon>
        <taxon>Pseudomonadota</taxon>
        <taxon>Betaproteobacteria</taxon>
        <taxon>Burkholderiales</taxon>
        <taxon>Comamonadaceae</taxon>
        <taxon>Ramlibacter</taxon>
    </lineage>
</organism>
<gene>
    <name evidence="3" type="ORF">HK414_16495</name>
</gene>
<name>A0ABX6P590_9BURK</name>
<proteinExistence type="predicted"/>
<accession>A0ABX6P590</accession>
<dbReference type="Gene3D" id="2.60.40.2810">
    <property type="match status" value="4"/>
</dbReference>
<dbReference type="NCBIfam" id="NF012211">
    <property type="entry name" value="tand_rpt_95"/>
    <property type="match status" value="7"/>
</dbReference>
<dbReference type="Pfam" id="PF17963">
    <property type="entry name" value="Big_9"/>
    <property type="match status" value="2"/>
</dbReference>
<evidence type="ECO:0000313" key="3">
    <source>
        <dbReference type="EMBL" id="QJW84707.1"/>
    </source>
</evidence>
<dbReference type="EMBL" id="CP053418">
    <property type="protein sequence ID" value="QJW84707.1"/>
    <property type="molecule type" value="Genomic_DNA"/>
</dbReference>
<feature type="domain" description="RapA2 cadherin-like" evidence="2">
    <location>
        <begin position="140"/>
        <end position="201"/>
    </location>
</feature>
<dbReference type="Pfam" id="PF17803">
    <property type="entry name" value="Cadherin_4"/>
    <property type="match status" value="5"/>
</dbReference>
<feature type="domain" description="RapA2 cadherin-like" evidence="2">
    <location>
        <begin position="360"/>
        <end position="423"/>
    </location>
</feature>
<sequence>MPAANFNGNASFTYSVTDDLGLADGTPATVTIAVTAVNDAPVANDVAASGAEDGGTITVMLSGTDVDGTVTNVTFTSLPTSAQGRVYIDSALTTLAATGTSYGIGTSRVYFVPAANFNGTVDFGYSVRDNSGATDATPGTVTITVTPVNDAPVAGGATGSGVEDAASIAVTLGGSDIDGTVQGVTLVTLPTTAQGKLYTDATLLVEATLGTYAGGSLTLYFVPAANFNGTATFSYTVVDDLGLSDASPATATLTISAVNDVPVANAVTASGAEDAASISITLGGTDVEGAIAKITLATLPNAADGKLYTDAARTVLAVAGTAYNTGSLTLYFAPAANFNGTVDFTYTVTDAAGAVDATPATASITVTPVNDAPVATGATASGNEDAASIPITLGGSDVDGTVQSVTLSTLPTVAQGKLYTDASLSVEATPGTYVGSSLTLYFVPAANFNGNAGFTYTVTDDLGLADASPATATISVAAVNDVPVATDVSASGAEDAASIAITLTGTDVEGAIAKITLATLPNAADGKLYTDAARTILAVAGTAYNTSSLTLYFAPAANFNGTVDFTYTVTDAPGAVDATPATASITVTPVNDAPVAAGATASGNEDAASIPITLGGSDVDGTVQSVTLSTLPTVAQGKLFTDAALTVEATLGTYAGGSLTLYFVPALNFNGNASFTYTVTDDLGLADASPATATIAVAAVNDAPVAAGASASGAEDAASITITLGGSDVDGTIAGSPPRHAPHREPGASCTRTRRTRSKPWRAPPTPAARSRCISCPPPISTAASASTTRSPTTRTPPARRRRRRRWSSPRSTMRRRPARCRKPASKTRPTSRSPRAAAMSTERSPRSRSVPCPTLPTACCTSTPPIRCWPSRAPPMRAAASRCTSCRWPTSTAPPASPTP</sequence>